<evidence type="ECO:0000256" key="1">
    <source>
        <dbReference type="SAM" id="SignalP"/>
    </source>
</evidence>
<accession>A0A7X9S0M6</accession>
<sequence length="416" mass="45962">MKSYHKLLITFLFNLISVFTFAQIEKRADVGYQGPSSEAINALPLVASLQPSGNVEEDIRNFQKAIDKASKIKGGRIIVEKGNYQLKDIQLKSNVHIRCKEGVVFMPRLDIQPKVQLIFTVGRFADENISNVTFIGEGDASQRPRFYYDRSIAVKCRAFTVGKVTNLYLENFTVSDDQTVFSAISLNMRKKGTSKADRPKNVTIKNVSIYDASYGYGLVQGNTGENIWLKNLQSVGGVTARIETHTGREHNVGVDNVVIEDVVCTQGKAAVSLQPHVVDNGIVTVNGAKAIRCEWGVMIKDGFISKKLDPAKKWHNGSFAKGSSVKNVEMIHGDMTTVSRQSKVYIPDSLLELYQDDINPDKETGIGCKQGPSIAAILNLAKEEIIIDASTVSHTGKRAGERELIVTEKVKRLQLK</sequence>
<dbReference type="InterPro" id="IPR011050">
    <property type="entry name" value="Pectin_lyase_fold/virulence"/>
</dbReference>
<reference evidence="2 3" key="1">
    <citation type="submission" date="2020-04" db="EMBL/GenBank/DDBJ databases">
        <title>Flammeovirga sp. SR4, a novel species isolated from seawater.</title>
        <authorList>
            <person name="Wang X."/>
        </authorList>
    </citation>
    <scope>NUCLEOTIDE SEQUENCE [LARGE SCALE GENOMIC DNA]</scope>
    <source>
        <strain evidence="2 3">ATCC 23126</strain>
    </source>
</reference>
<organism evidence="2 3">
    <name type="scientific">Flammeovirga aprica JL-4</name>
    <dbReference type="NCBI Taxonomy" id="694437"/>
    <lineage>
        <taxon>Bacteria</taxon>
        <taxon>Pseudomonadati</taxon>
        <taxon>Bacteroidota</taxon>
        <taxon>Cytophagia</taxon>
        <taxon>Cytophagales</taxon>
        <taxon>Flammeovirgaceae</taxon>
        <taxon>Flammeovirga</taxon>
    </lineage>
</organism>
<keyword evidence="3" id="KW-1185">Reference proteome</keyword>
<comment type="caution">
    <text evidence="2">The sequence shown here is derived from an EMBL/GenBank/DDBJ whole genome shotgun (WGS) entry which is preliminary data.</text>
</comment>
<evidence type="ECO:0000313" key="2">
    <source>
        <dbReference type="EMBL" id="NME72211.1"/>
    </source>
</evidence>
<dbReference type="SUPFAM" id="SSF51126">
    <property type="entry name" value="Pectin lyase-like"/>
    <property type="match status" value="1"/>
</dbReference>
<feature type="chain" id="PRO_5031223153" evidence="1">
    <location>
        <begin position="23"/>
        <end position="416"/>
    </location>
</feature>
<dbReference type="Gene3D" id="2.160.20.10">
    <property type="entry name" value="Single-stranded right-handed beta-helix, Pectin lyase-like"/>
    <property type="match status" value="1"/>
</dbReference>
<name>A0A7X9S0M6_9BACT</name>
<feature type="signal peptide" evidence="1">
    <location>
        <begin position="1"/>
        <end position="22"/>
    </location>
</feature>
<evidence type="ECO:0000313" key="3">
    <source>
        <dbReference type="Proteomes" id="UP000576082"/>
    </source>
</evidence>
<gene>
    <name evidence="2" type="ORF">HHU12_29900</name>
</gene>
<keyword evidence="1" id="KW-0732">Signal</keyword>
<dbReference type="AlphaFoldDB" id="A0A7X9S0M6"/>
<protein>
    <submittedName>
        <fullName evidence="2">Uncharacterized protein</fullName>
    </submittedName>
</protein>
<proteinExistence type="predicted"/>
<dbReference type="EMBL" id="JABANE010000143">
    <property type="protein sequence ID" value="NME72211.1"/>
    <property type="molecule type" value="Genomic_DNA"/>
</dbReference>
<dbReference type="Proteomes" id="UP000576082">
    <property type="component" value="Unassembled WGS sequence"/>
</dbReference>
<dbReference type="RefSeq" id="WP_169660405.1">
    <property type="nucleotide sequence ID" value="NZ_JABANE010000143.1"/>
</dbReference>
<dbReference type="InterPro" id="IPR012334">
    <property type="entry name" value="Pectin_lyas_fold"/>
</dbReference>